<reference evidence="2 3" key="1">
    <citation type="journal article" date="2013" name="Genome Announc.">
        <title>Draft Genome Sequence of Cesiribacter andamanensis Strain AMV16T, Isolated from a Soil Sample from a Mud Volcano in the Andaman Islands, India.</title>
        <authorList>
            <person name="Shivaji S."/>
            <person name="Ara S."/>
            <person name="Begum Z."/>
            <person name="Srinivas T.N."/>
            <person name="Singh A."/>
            <person name="Kumar Pinnaka A."/>
        </authorList>
    </citation>
    <scope>NUCLEOTIDE SEQUENCE [LARGE SCALE GENOMIC DNA]</scope>
    <source>
        <strain evidence="2 3">AMV16</strain>
    </source>
</reference>
<feature type="compositionally biased region" description="Basic and acidic residues" evidence="1">
    <location>
        <begin position="307"/>
        <end position="319"/>
    </location>
</feature>
<comment type="caution">
    <text evidence="2">The sequence shown here is derived from an EMBL/GenBank/DDBJ whole genome shotgun (WGS) entry which is preliminary data.</text>
</comment>
<feature type="compositionally biased region" description="Pro residues" evidence="1">
    <location>
        <begin position="232"/>
        <end position="248"/>
    </location>
</feature>
<feature type="compositionally biased region" description="Pro residues" evidence="1">
    <location>
        <begin position="288"/>
        <end position="305"/>
    </location>
</feature>
<dbReference type="RefSeq" id="WP_009194618.1">
    <property type="nucleotide sequence ID" value="NZ_AODQ01000021.1"/>
</dbReference>
<dbReference type="Proteomes" id="UP000011910">
    <property type="component" value="Unassembled WGS sequence"/>
</dbReference>
<dbReference type="eggNOG" id="COG0810">
    <property type="taxonomic scope" value="Bacteria"/>
</dbReference>
<organism evidence="2 3">
    <name type="scientific">Cesiribacter andamanensis AMV16</name>
    <dbReference type="NCBI Taxonomy" id="1279009"/>
    <lineage>
        <taxon>Bacteria</taxon>
        <taxon>Pseudomonadati</taxon>
        <taxon>Bacteroidota</taxon>
        <taxon>Cytophagia</taxon>
        <taxon>Cytophagales</taxon>
        <taxon>Cesiribacteraceae</taxon>
        <taxon>Cesiribacter</taxon>
    </lineage>
</organism>
<dbReference type="PATRIC" id="fig|1279009.4.peg.1231"/>
<dbReference type="STRING" id="1279009.ADICEAN_01218"/>
<protein>
    <submittedName>
        <fullName evidence="2">Uncharacterized protein</fullName>
    </submittedName>
</protein>
<keyword evidence="3" id="KW-1185">Reference proteome</keyword>
<evidence type="ECO:0000313" key="3">
    <source>
        <dbReference type="Proteomes" id="UP000011910"/>
    </source>
</evidence>
<dbReference type="OrthoDB" id="1100725at2"/>
<dbReference type="AlphaFoldDB" id="M7N8T3"/>
<accession>M7N8T3</accession>
<feature type="region of interest" description="Disordered" evidence="1">
    <location>
        <begin position="212"/>
        <end position="372"/>
    </location>
</feature>
<name>M7N8T3_9BACT</name>
<proteinExistence type="predicted"/>
<dbReference type="EMBL" id="AODQ01000021">
    <property type="protein sequence ID" value="EMR03621.1"/>
    <property type="molecule type" value="Genomic_DNA"/>
</dbReference>
<gene>
    <name evidence="2" type="ORF">ADICEAN_01218</name>
</gene>
<sequence length="389" mass="43777">MARKLNRKAAEAYSRNFSATVMDEFYANRQAASGQDILEITPLQQINLLLIQRLYVRWQEDTLRLRSPYFNYEHPQVKEALQHFMNTLSRHILVERAALQPLLEEAVLDSLRLLLQPMAYFDELLRRYPQRENLLASLRYLRWQESITGMLQEQLEQGEITDPDFLLTLLDASIKSGKVTLDAIDEQIMAYEQVLPLPLELVDEPAKDIPAPLKEEEEGDFFSAITRSAPRPSRPAPRVEPPTEPQPEPKAEPQPQAQAPRPAPEPKKEAAPIPASARVTTVVSPIADPDPTPRPQPRPATPPLLRPHLERSGLERSGLERSGLPAPQYTLHPKNRKKKAAPLIPALTGEKKSRSTKNLSRKKAVPPWYKSPAAPAFATTSPLISALCL</sequence>
<evidence type="ECO:0000313" key="2">
    <source>
        <dbReference type="EMBL" id="EMR03621.1"/>
    </source>
</evidence>
<evidence type="ECO:0000256" key="1">
    <source>
        <dbReference type="SAM" id="MobiDB-lite"/>
    </source>
</evidence>